<keyword evidence="3" id="KW-1185">Reference proteome</keyword>
<dbReference type="Proteomes" id="UP000234474">
    <property type="component" value="Unassembled WGS sequence"/>
</dbReference>
<feature type="region of interest" description="Disordered" evidence="1">
    <location>
        <begin position="92"/>
        <end position="112"/>
    </location>
</feature>
<dbReference type="RefSeq" id="XP_024686715.1">
    <property type="nucleotide sequence ID" value="XM_024829258.1"/>
</dbReference>
<proteinExistence type="predicted"/>
<dbReference type="VEuPathDB" id="FungiDB:P174DRAFT_4547"/>
<evidence type="ECO:0000256" key="1">
    <source>
        <dbReference type="SAM" id="MobiDB-lite"/>
    </source>
</evidence>
<dbReference type="GeneID" id="36536584"/>
<gene>
    <name evidence="2" type="ORF">P174DRAFT_4547</name>
</gene>
<dbReference type="AlphaFoldDB" id="A0A2I1CKG8"/>
<dbReference type="EMBL" id="MSZS01000001">
    <property type="protein sequence ID" value="PKX98120.1"/>
    <property type="molecule type" value="Genomic_DNA"/>
</dbReference>
<evidence type="ECO:0000313" key="2">
    <source>
        <dbReference type="EMBL" id="PKX98120.1"/>
    </source>
</evidence>
<name>A0A2I1CKG8_ASPN1</name>
<accession>A0A2I1CKG8</accession>
<reference evidence="3" key="1">
    <citation type="journal article" date="2018" name="Proc. Natl. Acad. Sci. U.S.A.">
        <title>Linking secondary metabolites to gene clusters through genome sequencing of six diverse Aspergillus species.</title>
        <authorList>
            <person name="Kaerboelling I."/>
            <person name="Vesth T.C."/>
            <person name="Frisvad J.C."/>
            <person name="Nybo J.L."/>
            <person name="Theobald S."/>
            <person name="Kuo A."/>
            <person name="Bowyer P."/>
            <person name="Matsuda Y."/>
            <person name="Mondo S."/>
            <person name="Lyhne E.K."/>
            <person name="Kogle M.E."/>
            <person name="Clum A."/>
            <person name="Lipzen A."/>
            <person name="Salamov A."/>
            <person name="Ngan C.Y."/>
            <person name="Daum C."/>
            <person name="Chiniquy J."/>
            <person name="Barry K."/>
            <person name="LaButti K."/>
            <person name="Haridas S."/>
            <person name="Simmons B.A."/>
            <person name="Magnuson J.K."/>
            <person name="Mortensen U.H."/>
            <person name="Larsen T.O."/>
            <person name="Grigoriev I.V."/>
            <person name="Baker S.E."/>
            <person name="Andersen M.R."/>
        </authorList>
    </citation>
    <scope>NUCLEOTIDE SEQUENCE [LARGE SCALE GENOMIC DNA]</scope>
    <source>
        <strain evidence="3">IBT 16806</strain>
    </source>
</reference>
<sequence>MAIRSTSWSKHVHRHVVEHPAGNNCNAYPYNACIGGQDCEATTDDSDTDSSTFGSHIRRGIGACCHSTSRARHGCPHILNYAHPLAEGMHDHHYHQQTSSTSHCNRTAQSHSFESYPPHLACHSQAHVQQHRHHHHHHHQQLTHSTHHDGAREISQSCTCSHTYGTETHAHGGGYRGCRGLTRGCLCRRPYGPPLPGGLLCVGRGRVGCVYRR</sequence>
<feature type="region of interest" description="Disordered" evidence="1">
    <location>
        <begin position="124"/>
        <end position="148"/>
    </location>
</feature>
<protein>
    <submittedName>
        <fullName evidence="2">Uncharacterized protein</fullName>
    </submittedName>
</protein>
<comment type="caution">
    <text evidence="2">The sequence shown here is derived from an EMBL/GenBank/DDBJ whole genome shotgun (WGS) entry which is preliminary data.</text>
</comment>
<feature type="compositionally biased region" description="Basic residues" evidence="1">
    <location>
        <begin position="129"/>
        <end position="141"/>
    </location>
</feature>
<organism evidence="2 3">
    <name type="scientific">Aspergillus novofumigatus (strain IBT 16806)</name>
    <dbReference type="NCBI Taxonomy" id="1392255"/>
    <lineage>
        <taxon>Eukaryota</taxon>
        <taxon>Fungi</taxon>
        <taxon>Dikarya</taxon>
        <taxon>Ascomycota</taxon>
        <taxon>Pezizomycotina</taxon>
        <taxon>Eurotiomycetes</taxon>
        <taxon>Eurotiomycetidae</taxon>
        <taxon>Eurotiales</taxon>
        <taxon>Aspergillaceae</taxon>
        <taxon>Aspergillus</taxon>
        <taxon>Aspergillus subgen. Fumigati</taxon>
    </lineage>
</organism>
<evidence type="ECO:0000313" key="3">
    <source>
        <dbReference type="Proteomes" id="UP000234474"/>
    </source>
</evidence>